<organism evidence="2 3">
    <name type="scientific">Candidatus Beckwithbacteria bacterium CG10_big_fil_rev_8_21_14_0_10_34_10</name>
    <dbReference type="NCBI Taxonomy" id="1974495"/>
    <lineage>
        <taxon>Bacteria</taxon>
        <taxon>Candidatus Beckwithiibacteriota</taxon>
    </lineage>
</organism>
<dbReference type="AlphaFoldDB" id="A0A2H0W961"/>
<dbReference type="Proteomes" id="UP000230093">
    <property type="component" value="Unassembled WGS sequence"/>
</dbReference>
<proteinExistence type="predicted"/>
<accession>A0A2H0W961</accession>
<feature type="transmembrane region" description="Helical" evidence="1">
    <location>
        <begin position="88"/>
        <end position="105"/>
    </location>
</feature>
<keyword evidence="1" id="KW-0472">Membrane</keyword>
<keyword evidence="1" id="KW-1133">Transmembrane helix</keyword>
<evidence type="ECO:0000256" key="1">
    <source>
        <dbReference type="SAM" id="Phobius"/>
    </source>
</evidence>
<sequence>MKKNRKNKFIKINKKFWLKFKEVESKKFLLVETQSHPVINHSNAVAAKIVAQAKNWRIAWIKFNYTNEELMRSYSPNSLFISFPKINFLEKFYFVLLSTFYYFYYVLIKKDLLSFKFNKIPYGDFVYDCYLSVFSLATLHCLDFRIITIFYRVLINDKKARFVFNNYPVKAILVSHHIGLKSGPLSRVAMQKKIPVYWKGGGHEIIAMSVFNSLKQMYNYALKPSKKIVDLLAKKHSKSVEKDFEKFINQVDNSYYGALSAGYDNVVFSEVTRESFIKKMKLDISKKNIFVMLHAFNDYPHSHYKEMLFKDYYDWFIQTYKFALNDKSKNWIFKEHPGNKYYPTKDLNLNKKMKNLPSHMRFISQSSKIKASTVLNVADMIVTCTGTAGVEMPALKGIPSIIAGNTFYDHLGFTIEPKSKKEYFGMLKNLLLKKLSTKQQLRAKCCYLYLKKYCMMPFSSGPAITMEESQKGQKLEKTYYQRVLKVYKEKANLIQAEFNEYIKNIKKQDFHHLNKMPS</sequence>
<reference evidence="3" key="1">
    <citation type="submission" date="2017-09" db="EMBL/GenBank/DDBJ databases">
        <title>Depth-based differentiation of microbial function through sediment-hosted aquifers and enrichment of novel symbionts in the deep terrestrial subsurface.</title>
        <authorList>
            <person name="Probst A.J."/>
            <person name="Ladd B."/>
            <person name="Jarett J.K."/>
            <person name="Geller-Mcgrath D.E."/>
            <person name="Sieber C.M.K."/>
            <person name="Emerson J.B."/>
            <person name="Anantharaman K."/>
            <person name="Thomas B.C."/>
            <person name="Malmstrom R."/>
            <person name="Stieglmeier M."/>
            <person name="Klingl A."/>
            <person name="Woyke T."/>
            <person name="Ryan C.M."/>
            <person name="Banfield J.F."/>
        </authorList>
    </citation>
    <scope>NUCLEOTIDE SEQUENCE [LARGE SCALE GENOMIC DNA]</scope>
</reference>
<evidence type="ECO:0000313" key="2">
    <source>
        <dbReference type="EMBL" id="PIS09196.1"/>
    </source>
</evidence>
<name>A0A2H0W961_9BACT</name>
<dbReference type="EMBL" id="PEZT01000016">
    <property type="protein sequence ID" value="PIS09196.1"/>
    <property type="molecule type" value="Genomic_DNA"/>
</dbReference>
<gene>
    <name evidence="2" type="ORF">COT75_02965</name>
</gene>
<evidence type="ECO:0008006" key="4">
    <source>
        <dbReference type="Google" id="ProtNLM"/>
    </source>
</evidence>
<comment type="caution">
    <text evidence="2">The sequence shown here is derived from an EMBL/GenBank/DDBJ whole genome shotgun (WGS) entry which is preliminary data.</text>
</comment>
<evidence type="ECO:0000313" key="3">
    <source>
        <dbReference type="Proteomes" id="UP000230093"/>
    </source>
</evidence>
<protein>
    <recommendedName>
        <fullName evidence="4">Capsule polysaccharide biosynthesis protein</fullName>
    </recommendedName>
</protein>
<keyword evidence="1" id="KW-0812">Transmembrane</keyword>